<keyword evidence="4 6" id="KW-0493">Microtubule</keyword>
<dbReference type="GO" id="GO:0000278">
    <property type="term" value="P:mitotic cell cycle"/>
    <property type="evidence" value="ECO:0007669"/>
    <property type="project" value="TreeGrafter"/>
</dbReference>
<evidence type="ECO:0000256" key="6">
    <source>
        <dbReference type="RuleBase" id="RU363050"/>
    </source>
</evidence>
<dbReference type="GO" id="GO:0031122">
    <property type="term" value="P:cytoplasmic microtubule organization"/>
    <property type="evidence" value="ECO:0007669"/>
    <property type="project" value="TreeGrafter"/>
</dbReference>
<comment type="subcellular location">
    <subcellularLocation>
        <location evidence="1 6">Cytoplasm</location>
        <location evidence="1 6">Cytoskeleton</location>
        <location evidence="1 6">Microtubule organizing center</location>
    </subcellularLocation>
</comment>
<feature type="domain" description="Gamma tubulin complex component C-terminal" evidence="7">
    <location>
        <begin position="166"/>
        <end position="222"/>
    </location>
</feature>
<evidence type="ECO:0000259" key="7">
    <source>
        <dbReference type="Pfam" id="PF04130"/>
    </source>
</evidence>
<organism evidence="9 10">
    <name type="scientific">Colocasia esculenta</name>
    <name type="common">Wild taro</name>
    <name type="synonym">Arum esculentum</name>
    <dbReference type="NCBI Taxonomy" id="4460"/>
    <lineage>
        <taxon>Eukaryota</taxon>
        <taxon>Viridiplantae</taxon>
        <taxon>Streptophyta</taxon>
        <taxon>Embryophyta</taxon>
        <taxon>Tracheophyta</taxon>
        <taxon>Spermatophyta</taxon>
        <taxon>Magnoliopsida</taxon>
        <taxon>Liliopsida</taxon>
        <taxon>Araceae</taxon>
        <taxon>Aroideae</taxon>
        <taxon>Colocasieae</taxon>
        <taxon>Colocasia</taxon>
    </lineage>
</organism>
<feature type="domain" description="Gamma tubulin complex component protein N-terminal" evidence="8">
    <location>
        <begin position="23"/>
        <end position="161"/>
    </location>
</feature>
<protein>
    <recommendedName>
        <fullName evidence="6">Gamma-tubulin complex component</fullName>
    </recommendedName>
</protein>
<evidence type="ECO:0000256" key="1">
    <source>
        <dbReference type="ARBA" id="ARBA00004267"/>
    </source>
</evidence>
<dbReference type="GO" id="GO:0043015">
    <property type="term" value="F:gamma-tubulin binding"/>
    <property type="evidence" value="ECO:0007669"/>
    <property type="project" value="InterPro"/>
</dbReference>
<dbReference type="Pfam" id="PF04130">
    <property type="entry name" value="GCP_C_terminal"/>
    <property type="match status" value="1"/>
</dbReference>
<evidence type="ECO:0000256" key="4">
    <source>
        <dbReference type="ARBA" id="ARBA00022701"/>
    </source>
</evidence>
<keyword evidence="5 6" id="KW-0206">Cytoskeleton</keyword>
<reference evidence="9" key="1">
    <citation type="submission" date="2017-07" db="EMBL/GenBank/DDBJ databases">
        <title>Taro Niue Genome Assembly and Annotation.</title>
        <authorList>
            <person name="Atibalentja N."/>
            <person name="Keating K."/>
            <person name="Fields C.J."/>
        </authorList>
    </citation>
    <scope>NUCLEOTIDE SEQUENCE</scope>
    <source>
        <strain evidence="9">Niue_2</strain>
        <tissue evidence="9">Leaf</tissue>
    </source>
</reference>
<evidence type="ECO:0000256" key="3">
    <source>
        <dbReference type="ARBA" id="ARBA00022490"/>
    </source>
</evidence>
<dbReference type="GO" id="GO:0051225">
    <property type="term" value="P:spindle assembly"/>
    <property type="evidence" value="ECO:0007669"/>
    <property type="project" value="TreeGrafter"/>
</dbReference>
<dbReference type="GO" id="GO:0000922">
    <property type="term" value="C:spindle pole"/>
    <property type="evidence" value="ECO:0007669"/>
    <property type="project" value="InterPro"/>
</dbReference>
<keyword evidence="10" id="KW-1185">Reference proteome</keyword>
<dbReference type="GO" id="GO:0051011">
    <property type="term" value="F:microtubule minus-end binding"/>
    <property type="evidence" value="ECO:0007669"/>
    <property type="project" value="TreeGrafter"/>
</dbReference>
<gene>
    <name evidence="9" type="ORF">Taro_033104</name>
</gene>
<dbReference type="GO" id="GO:0000930">
    <property type="term" value="C:gamma-tubulin complex"/>
    <property type="evidence" value="ECO:0007669"/>
    <property type="project" value="TreeGrafter"/>
</dbReference>
<evidence type="ECO:0000259" key="8">
    <source>
        <dbReference type="Pfam" id="PF17681"/>
    </source>
</evidence>
<comment type="caution">
    <text evidence="9">The sequence shown here is derived from an EMBL/GenBank/DDBJ whole genome shotgun (WGS) entry which is preliminary data.</text>
</comment>
<comment type="similarity">
    <text evidence="2 6">Belongs to the TUBGCP family.</text>
</comment>
<comment type="function">
    <text evidence="6">Component of the gamma-tubulin ring complex (gTuRC) which mediates microtubule nucleation.</text>
</comment>
<dbReference type="GO" id="GO:0051321">
    <property type="term" value="P:meiotic cell cycle"/>
    <property type="evidence" value="ECO:0007669"/>
    <property type="project" value="TreeGrafter"/>
</dbReference>
<dbReference type="InterPro" id="IPR042241">
    <property type="entry name" value="GCP_C_sf"/>
</dbReference>
<dbReference type="PANTHER" id="PTHR19302">
    <property type="entry name" value="GAMMA TUBULIN COMPLEX PROTEIN"/>
    <property type="match status" value="1"/>
</dbReference>
<evidence type="ECO:0000256" key="2">
    <source>
        <dbReference type="ARBA" id="ARBA00010337"/>
    </source>
</evidence>
<dbReference type="Proteomes" id="UP000652761">
    <property type="component" value="Unassembled WGS sequence"/>
</dbReference>
<dbReference type="InterPro" id="IPR007259">
    <property type="entry name" value="GCP"/>
</dbReference>
<dbReference type="InterPro" id="IPR041470">
    <property type="entry name" value="GCP_N"/>
</dbReference>
<dbReference type="EMBL" id="NMUH01002505">
    <property type="protein sequence ID" value="MQM00369.1"/>
    <property type="molecule type" value="Genomic_DNA"/>
</dbReference>
<evidence type="ECO:0000313" key="10">
    <source>
        <dbReference type="Proteomes" id="UP000652761"/>
    </source>
</evidence>
<dbReference type="Pfam" id="PF17681">
    <property type="entry name" value="GCP_N_terminal"/>
    <property type="match status" value="1"/>
</dbReference>
<name>A0A843VUE5_COLES</name>
<evidence type="ECO:0000313" key="9">
    <source>
        <dbReference type="EMBL" id="MQM00369.1"/>
    </source>
</evidence>
<dbReference type="PANTHER" id="PTHR19302:SF27">
    <property type="entry name" value="GAMMA-TUBULIN COMPLEX COMPONENT 4"/>
    <property type="match status" value="1"/>
</dbReference>
<sequence length="254" mass="28831">MTEDGDDAKNESSNADKLGKLAEKSSGDASLSDWNLGFHIFLDMLPEYIHMHVAESILFAGKAIRVLQNPSRCKFYGALVPQQIQKTSRKVQGILGNFAFQKETSLDTSLVGVLLPQSESDKIEAMLQELKESSEFHNRIFESVVDSVRTIAANYLWQLVVIRADLNGHLKALKDYFLLAKGDFFQCFLEESRQLMRLPPRHSTAEADLMIPFQLAALKTVGDEDKYFSRVSIRSVLLVKSHYLNHFPWLTEYL</sequence>
<keyword evidence="3 6" id="KW-0963">Cytoplasm</keyword>
<dbReference type="GO" id="GO:0007020">
    <property type="term" value="P:microtubule nucleation"/>
    <property type="evidence" value="ECO:0007669"/>
    <property type="project" value="InterPro"/>
</dbReference>
<dbReference type="AlphaFoldDB" id="A0A843VUE5"/>
<dbReference type="GO" id="GO:0005874">
    <property type="term" value="C:microtubule"/>
    <property type="evidence" value="ECO:0007669"/>
    <property type="project" value="UniProtKB-KW"/>
</dbReference>
<evidence type="ECO:0000256" key="5">
    <source>
        <dbReference type="ARBA" id="ARBA00023212"/>
    </source>
</evidence>
<accession>A0A843VUE5</accession>
<proteinExistence type="inferred from homology"/>
<dbReference type="Gene3D" id="1.20.120.1900">
    <property type="entry name" value="Gamma-tubulin complex, C-terminal domain"/>
    <property type="match status" value="1"/>
</dbReference>
<dbReference type="InterPro" id="IPR040457">
    <property type="entry name" value="GCP_C"/>
</dbReference>
<dbReference type="OrthoDB" id="78652at2759"/>